<feature type="region of interest" description="Disordered" evidence="1">
    <location>
        <begin position="1"/>
        <end position="23"/>
    </location>
</feature>
<organism evidence="2 3">
    <name type="scientific">Halteria grandinella</name>
    <dbReference type="NCBI Taxonomy" id="5974"/>
    <lineage>
        <taxon>Eukaryota</taxon>
        <taxon>Sar</taxon>
        <taxon>Alveolata</taxon>
        <taxon>Ciliophora</taxon>
        <taxon>Intramacronucleata</taxon>
        <taxon>Spirotrichea</taxon>
        <taxon>Stichotrichia</taxon>
        <taxon>Sporadotrichida</taxon>
        <taxon>Halteriidae</taxon>
        <taxon>Halteria</taxon>
    </lineage>
</organism>
<feature type="compositionally biased region" description="Polar residues" evidence="1">
    <location>
        <begin position="9"/>
        <end position="23"/>
    </location>
</feature>
<dbReference type="Proteomes" id="UP000785679">
    <property type="component" value="Unassembled WGS sequence"/>
</dbReference>
<gene>
    <name evidence="2" type="ORF">FGO68_gene6107</name>
</gene>
<dbReference type="EMBL" id="RRYP01018537">
    <property type="protein sequence ID" value="TNV73599.1"/>
    <property type="molecule type" value="Genomic_DNA"/>
</dbReference>
<feature type="compositionally biased region" description="Basic and acidic residues" evidence="1">
    <location>
        <begin position="83"/>
        <end position="95"/>
    </location>
</feature>
<proteinExistence type="predicted"/>
<name>A0A8J8NF19_HALGN</name>
<sequence length="95" mass="10939">MSKKKIIGGSTQSTRLSDSNGPNLNKIQNWIDKASRLNQLKLRQFQEGDNPQQKNEENDLFEIQAFSEEEEAKHKSKPKKIKQLNEKKGKGKWDG</sequence>
<reference evidence="2" key="1">
    <citation type="submission" date="2019-06" db="EMBL/GenBank/DDBJ databases">
        <authorList>
            <person name="Zheng W."/>
        </authorList>
    </citation>
    <scope>NUCLEOTIDE SEQUENCE</scope>
    <source>
        <strain evidence="2">QDHG01</strain>
    </source>
</reference>
<evidence type="ECO:0000313" key="3">
    <source>
        <dbReference type="Proteomes" id="UP000785679"/>
    </source>
</evidence>
<dbReference type="AlphaFoldDB" id="A0A8J8NF19"/>
<feature type="region of interest" description="Disordered" evidence="1">
    <location>
        <begin position="69"/>
        <end position="95"/>
    </location>
</feature>
<protein>
    <submittedName>
        <fullName evidence="2">Uncharacterized protein</fullName>
    </submittedName>
</protein>
<evidence type="ECO:0000256" key="1">
    <source>
        <dbReference type="SAM" id="MobiDB-lite"/>
    </source>
</evidence>
<accession>A0A8J8NF19</accession>
<comment type="caution">
    <text evidence="2">The sequence shown here is derived from an EMBL/GenBank/DDBJ whole genome shotgun (WGS) entry which is preliminary data.</text>
</comment>
<evidence type="ECO:0000313" key="2">
    <source>
        <dbReference type="EMBL" id="TNV73599.1"/>
    </source>
</evidence>
<keyword evidence="3" id="KW-1185">Reference proteome</keyword>